<dbReference type="Proteomes" id="UP000198364">
    <property type="component" value="Unassembled WGS sequence"/>
</dbReference>
<evidence type="ECO:0000256" key="1">
    <source>
        <dbReference type="SAM" id="MobiDB-lite"/>
    </source>
</evidence>
<sequence length="64" mass="7635">MVIRSIPIIAKWAHYFDCLIDFLPFFFAWKTEELSKKQNGTRKENDKTGANEEKDDESRKDERP</sequence>
<dbReference type="EMBL" id="NEWL01000001">
    <property type="protein sequence ID" value="OXB91489.1"/>
    <property type="molecule type" value="Genomic_DNA"/>
</dbReference>
<name>A0ABX4DMM4_9BACL</name>
<feature type="region of interest" description="Disordered" evidence="1">
    <location>
        <begin position="36"/>
        <end position="64"/>
    </location>
</feature>
<proteinExistence type="predicted"/>
<reference evidence="2 3" key="1">
    <citation type="submission" date="2017-05" db="EMBL/GenBank/DDBJ databases">
        <title>The genome sequence of Geobacillus uzenensis BGSC 92A1.</title>
        <authorList>
            <person name="Ramaloko W.T."/>
            <person name="Koen N."/>
            <person name="Polliack S."/>
            <person name="Aliyu H."/>
            <person name="Lebre P."/>
            <person name="Mohr T."/>
            <person name="Oswald F."/>
            <person name="Zwick M."/>
            <person name="Neumann A."/>
            <person name="Syldatk C."/>
            <person name="Cowan D."/>
            <person name="De Maayer P."/>
        </authorList>
    </citation>
    <scope>NUCLEOTIDE SEQUENCE [LARGE SCALE GENOMIC DNA]</scope>
    <source>
        <strain evidence="2 3">BGSC 92A1</strain>
    </source>
</reference>
<gene>
    <name evidence="2" type="ORF">B9L21_01245</name>
</gene>
<comment type="caution">
    <text evidence="2">The sequence shown here is derived from an EMBL/GenBank/DDBJ whole genome shotgun (WGS) entry which is preliminary data.</text>
</comment>
<protein>
    <submittedName>
        <fullName evidence="2">Uncharacterized protein</fullName>
    </submittedName>
</protein>
<evidence type="ECO:0000313" key="2">
    <source>
        <dbReference type="EMBL" id="OXB91489.1"/>
    </source>
</evidence>
<organism evidence="2 3">
    <name type="scientific">Geobacillus uzenensis</name>
    <dbReference type="NCBI Taxonomy" id="129339"/>
    <lineage>
        <taxon>Bacteria</taxon>
        <taxon>Bacillati</taxon>
        <taxon>Bacillota</taxon>
        <taxon>Bacilli</taxon>
        <taxon>Bacillales</taxon>
        <taxon>Anoxybacillaceae</taxon>
        <taxon>Geobacillus</taxon>
    </lineage>
</organism>
<evidence type="ECO:0000313" key="3">
    <source>
        <dbReference type="Proteomes" id="UP000198364"/>
    </source>
</evidence>
<accession>A0ABX4DMM4</accession>
<keyword evidence="3" id="KW-1185">Reference proteome</keyword>